<dbReference type="Pfam" id="PF02585">
    <property type="entry name" value="PIG-L"/>
    <property type="match status" value="1"/>
</dbReference>
<dbReference type="EMBL" id="BAABHB010000001">
    <property type="protein sequence ID" value="GAA4395511.1"/>
    <property type="molecule type" value="Genomic_DNA"/>
</dbReference>
<keyword evidence="2" id="KW-1185">Reference proteome</keyword>
<gene>
    <name evidence="1" type="primary">bshB1</name>
    <name evidence="1" type="ORF">GCM10023187_02480</name>
</gene>
<dbReference type="InterPro" id="IPR003737">
    <property type="entry name" value="GlcNAc_PI_deacetylase-related"/>
</dbReference>
<comment type="caution">
    <text evidence="1">The sequence shown here is derived from an EMBL/GenBank/DDBJ whole genome shotgun (WGS) entry which is preliminary data.</text>
</comment>
<evidence type="ECO:0000313" key="2">
    <source>
        <dbReference type="Proteomes" id="UP001500936"/>
    </source>
</evidence>
<dbReference type="Gene3D" id="3.40.50.10320">
    <property type="entry name" value="LmbE-like"/>
    <property type="match status" value="1"/>
</dbReference>
<dbReference type="InterPro" id="IPR023842">
    <property type="entry name" value="Bacillithiol_biosynth_BshB1"/>
</dbReference>
<dbReference type="PANTHER" id="PTHR12993">
    <property type="entry name" value="N-ACETYLGLUCOSAMINYL-PHOSPHATIDYLINOSITOL DE-N-ACETYLASE-RELATED"/>
    <property type="match status" value="1"/>
</dbReference>
<name>A0ABP8JST6_9BACT</name>
<organism evidence="1 2">
    <name type="scientific">Nibrella viscosa</name>
    <dbReference type="NCBI Taxonomy" id="1084524"/>
    <lineage>
        <taxon>Bacteria</taxon>
        <taxon>Pseudomonadati</taxon>
        <taxon>Bacteroidota</taxon>
        <taxon>Cytophagia</taxon>
        <taxon>Cytophagales</taxon>
        <taxon>Spirosomataceae</taxon>
        <taxon>Nibrella</taxon>
    </lineage>
</organism>
<accession>A0ABP8JST6</accession>
<dbReference type="NCBIfam" id="TIGR04001">
    <property type="entry name" value="thiol_BshB1"/>
    <property type="match status" value="1"/>
</dbReference>
<dbReference type="RefSeq" id="WP_345263130.1">
    <property type="nucleotide sequence ID" value="NZ_BAABHB010000001.1"/>
</dbReference>
<dbReference type="Proteomes" id="UP001500936">
    <property type="component" value="Unassembled WGS sequence"/>
</dbReference>
<dbReference type="PANTHER" id="PTHR12993:SF30">
    <property type="entry name" value="N-ACETYL-ALPHA-D-GLUCOSAMINYL L-MALATE DEACETYLASE 1"/>
    <property type="match status" value="1"/>
</dbReference>
<evidence type="ECO:0000313" key="1">
    <source>
        <dbReference type="EMBL" id="GAA4395511.1"/>
    </source>
</evidence>
<dbReference type="InterPro" id="IPR024078">
    <property type="entry name" value="LmbE-like_dom_sf"/>
</dbReference>
<protein>
    <submittedName>
        <fullName evidence="1">Bacillithiol biosynthesis deacetylase BshB1</fullName>
    </submittedName>
</protein>
<sequence length="239" mass="27385">MKVDVLAIAAHPDDTEMSCGGTILSLIAQGKTIAAVDLTQGELGTRGTPKIRLQEAAEASKILKLAARENLGFRDGFFRNDEDHQMALLPIIRHYRPDIVLTNTVDDRHPDHGRAAELVYDACFYAGLRRIQTTGRDGRPQEAWRPKFIYHFIQDRSLKPSFVVDISEYWEDKLASIRAYRSQFYDPNSHEPESYISSKDFWDFLEARAREFGHQIGVKFGEGYISRRMLGVRNLFDLY</sequence>
<proteinExistence type="predicted"/>
<dbReference type="SUPFAM" id="SSF102588">
    <property type="entry name" value="LmbE-like"/>
    <property type="match status" value="1"/>
</dbReference>
<reference evidence="2" key="1">
    <citation type="journal article" date="2019" name="Int. J. Syst. Evol. Microbiol.">
        <title>The Global Catalogue of Microorganisms (GCM) 10K type strain sequencing project: providing services to taxonomists for standard genome sequencing and annotation.</title>
        <authorList>
            <consortium name="The Broad Institute Genomics Platform"/>
            <consortium name="The Broad Institute Genome Sequencing Center for Infectious Disease"/>
            <person name="Wu L."/>
            <person name="Ma J."/>
        </authorList>
    </citation>
    <scope>NUCLEOTIDE SEQUENCE [LARGE SCALE GENOMIC DNA]</scope>
    <source>
        <strain evidence="2">JCM 17925</strain>
    </source>
</reference>